<comment type="function">
    <text evidence="7">Cell wall formation. Catalyzes the addition of glutamate to the nucleotide precursor UDP-N-acetylmuramoyl-L-alanine (UMA).</text>
</comment>
<dbReference type="UniPathway" id="UPA00219"/>
<organism evidence="10 11">
    <name type="scientific">Coraliomargarita akajimensis (strain DSM 45221 / IAM 15411 / JCM 23193 / KCTC 12865 / 04OKA010-24)</name>
    <dbReference type="NCBI Taxonomy" id="583355"/>
    <lineage>
        <taxon>Bacteria</taxon>
        <taxon>Pseudomonadati</taxon>
        <taxon>Verrucomicrobiota</taxon>
        <taxon>Opitutia</taxon>
        <taxon>Puniceicoccales</taxon>
        <taxon>Coraliomargaritaceae</taxon>
        <taxon>Coraliomargarita</taxon>
    </lineage>
</organism>
<keyword evidence="7" id="KW-0133">Cell shape</keyword>
<dbReference type="PANTHER" id="PTHR43692:SF1">
    <property type="entry name" value="UDP-N-ACETYLMURAMOYLALANINE--D-GLUTAMATE LIGASE"/>
    <property type="match status" value="1"/>
</dbReference>
<protein>
    <recommendedName>
        <fullName evidence="7">UDP-N-acetylmuramoylalanine--D-glutamate ligase</fullName>
        <ecNumber evidence="7">6.3.2.9</ecNumber>
    </recommendedName>
    <alternativeName>
        <fullName evidence="7">D-glutamic acid-adding enzyme</fullName>
    </alternativeName>
    <alternativeName>
        <fullName evidence="7">UDP-N-acetylmuramoyl-L-alanyl-D-glutamate synthetase</fullName>
    </alternativeName>
</protein>
<dbReference type="GO" id="GO:0005737">
    <property type="term" value="C:cytoplasm"/>
    <property type="evidence" value="ECO:0007669"/>
    <property type="project" value="UniProtKB-SubCell"/>
</dbReference>
<keyword evidence="5 7" id="KW-0547">Nucleotide-binding</keyword>
<comment type="subcellular location">
    <subcellularLocation>
        <location evidence="1 7">Cytoplasm</location>
    </subcellularLocation>
</comment>
<evidence type="ECO:0000256" key="1">
    <source>
        <dbReference type="ARBA" id="ARBA00004496"/>
    </source>
</evidence>
<dbReference type="AlphaFoldDB" id="D5EI42"/>
<dbReference type="Pfam" id="PF08245">
    <property type="entry name" value="Mur_ligase_M"/>
    <property type="match status" value="1"/>
</dbReference>
<dbReference type="InterPro" id="IPR013221">
    <property type="entry name" value="Mur_ligase_cen"/>
</dbReference>
<dbReference type="Proteomes" id="UP000000925">
    <property type="component" value="Chromosome"/>
</dbReference>
<dbReference type="Gene3D" id="3.40.1190.10">
    <property type="entry name" value="Mur-like, catalytic domain"/>
    <property type="match status" value="1"/>
</dbReference>
<feature type="domain" description="Mur ligase central" evidence="9">
    <location>
        <begin position="104"/>
        <end position="206"/>
    </location>
</feature>
<dbReference type="InterPro" id="IPR004101">
    <property type="entry name" value="Mur_ligase_C"/>
</dbReference>
<accession>D5EI42</accession>
<evidence type="ECO:0000259" key="8">
    <source>
        <dbReference type="Pfam" id="PF02875"/>
    </source>
</evidence>
<evidence type="ECO:0000256" key="6">
    <source>
        <dbReference type="ARBA" id="ARBA00022840"/>
    </source>
</evidence>
<keyword evidence="6 7" id="KW-0067">ATP-binding</keyword>
<name>D5EI42_CORAD</name>
<keyword evidence="4 7" id="KW-0436">Ligase</keyword>
<dbReference type="InterPro" id="IPR005762">
    <property type="entry name" value="MurD"/>
</dbReference>
<dbReference type="EMBL" id="CP001998">
    <property type="protein sequence ID" value="ADE56082.1"/>
    <property type="molecule type" value="Genomic_DNA"/>
</dbReference>
<dbReference type="GO" id="GO:0009252">
    <property type="term" value="P:peptidoglycan biosynthetic process"/>
    <property type="evidence" value="ECO:0007669"/>
    <property type="project" value="UniProtKB-UniRule"/>
</dbReference>
<reference evidence="10 11" key="1">
    <citation type="journal article" date="2010" name="Stand. Genomic Sci.">
        <title>Complete genome sequence of Coraliomargarita akajimensis type strain (04OKA010-24).</title>
        <authorList>
            <person name="Mavromatis K."/>
            <person name="Abt B."/>
            <person name="Brambilla E."/>
            <person name="Lapidus A."/>
            <person name="Copeland A."/>
            <person name="Deshpande S."/>
            <person name="Nolan M."/>
            <person name="Lucas S."/>
            <person name="Tice H."/>
            <person name="Cheng J.F."/>
            <person name="Han C."/>
            <person name="Detter J.C."/>
            <person name="Woyke T."/>
            <person name="Goodwin L."/>
            <person name="Pitluck S."/>
            <person name="Held B."/>
            <person name="Brettin T."/>
            <person name="Tapia R."/>
            <person name="Ivanova N."/>
            <person name="Mikhailova N."/>
            <person name="Pati A."/>
            <person name="Liolios K."/>
            <person name="Chen A."/>
            <person name="Palaniappan K."/>
            <person name="Land M."/>
            <person name="Hauser L."/>
            <person name="Chang Y.J."/>
            <person name="Jeffries C.D."/>
            <person name="Rohde M."/>
            <person name="Goker M."/>
            <person name="Bristow J."/>
            <person name="Eisen J.A."/>
            <person name="Markowitz V."/>
            <person name="Hugenholtz P."/>
            <person name="Klenk H.P."/>
            <person name="Kyrpides N.C."/>
        </authorList>
    </citation>
    <scope>NUCLEOTIDE SEQUENCE [LARGE SCALE GENOMIC DNA]</scope>
    <source>
        <strain evidence="11">DSM 45221 / IAM 15411 / JCM 23193 / KCTC 12865</strain>
    </source>
</reference>
<keyword evidence="7" id="KW-0132">Cell division</keyword>
<sequence>MPTVASSFLGKSRRIAVFGAGVSGRAAVKLCKQLGSEVCLYDEGGQGDCDRFTSSDLEGFDYFVFSPGFAAQHPWRLLAESSDRPCFSELGFAAWIWNGPLIGVTGTNGKTTVTTLLADGLENAGFRAVPAGNIGRPLSEVWLEFGENPDVWAVCEISSFQAELPLGIELDYLIWTNFAEDHLDRYESMDAYFEAKKQLLNCLSPGAPVLMGKSVKLEGALDAEHLPWYQSLEEGSTFTAMPQRKNFNLAAELWNQLGLPMEPLIEAANQFDLPPHRMHLVAEWGGVKFVNDSKATNFHAALAAIRGAQGPVFWIGGGSSKGGDLQSFAEQVAATVDHCFLYGEVAPSLSDCLKPLDTTVEIHEEFSAAVRGAAEAARTAGQGTVLLSPGFASFDQFESYAERGESFISAVLCLKPQQSAD</sequence>
<dbReference type="GO" id="GO:0005524">
    <property type="term" value="F:ATP binding"/>
    <property type="evidence" value="ECO:0007669"/>
    <property type="project" value="UniProtKB-UniRule"/>
</dbReference>
<evidence type="ECO:0000256" key="3">
    <source>
        <dbReference type="ARBA" id="ARBA00022490"/>
    </source>
</evidence>
<dbReference type="SUPFAM" id="SSF53244">
    <property type="entry name" value="MurD-like peptide ligases, peptide-binding domain"/>
    <property type="match status" value="1"/>
</dbReference>
<dbReference type="SUPFAM" id="SSF53623">
    <property type="entry name" value="MurD-like peptide ligases, catalytic domain"/>
    <property type="match status" value="1"/>
</dbReference>
<dbReference type="eggNOG" id="COG0771">
    <property type="taxonomic scope" value="Bacteria"/>
</dbReference>
<evidence type="ECO:0000313" key="10">
    <source>
        <dbReference type="EMBL" id="ADE56082.1"/>
    </source>
</evidence>
<dbReference type="GO" id="GO:0071555">
    <property type="term" value="P:cell wall organization"/>
    <property type="evidence" value="ECO:0007669"/>
    <property type="project" value="UniProtKB-KW"/>
</dbReference>
<comment type="catalytic activity">
    <reaction evidence="7">
        <text>UDP-N-acetyl-alpha-D-muramoyl-L-alanine + D-glutamate + ATP = UDP-N-acetyl-alpha-D-muramoyl-L-alanyl-D-glutamate + ADP + phosphate + H(+)</text>
        <dbReference type="Rhea" id="RHEA:16429"/>
        <dbReference type="ChEBI" id="CHEBI:15378"/>
        <dbReference type="ChEBI" id="CHEBI:29986"/>
        <dbReference type="ChEBI" id="CHEBI:30616"/>
        <dbReference type="ChEBI" id="CHEBI:43474"/>
        <dbReference type="ChEBI" id="CHEBI:83898"/>
        <dbReference type="ChEBI" id="CHEBI:83900"/>
        <dbReference type="ChEBI" id="CHEBI:456216"/>
        <dbReference type="EC" id="6.3.2.9"/>
    </reaction>
</comment>
<dbReference type="GO" id="GO:0051301">
    <property type="term" value="P:cell division"/>
    <property type="evidence" value="ECO:0007669"/>
    <property type="project" value="UniProtKB-KW"/>
</dbReference>
<dbReference type="Gene3D" id="3.90.190.20">
    <property type="entry name" value="Mur ligase, C-terminal domain"/>
    <property type="match status" value="1"/>
</dbReference>
<comment type="similarity">
    <text evidence="7">Belongs to the MurCDEF family.</text>
</comment>
<dbReference type="GO" id="GO:0008360">
    <property type="term" value="P:regulation of cell shape"/>
    <property type="evidence" value="ECO:0007669"/>
    <property type="project" value="UniProtKB-KW"/>
</dbReference>
<dbReference type="EC" id="6.3.2.9" evidence="7"/>
<dbReference type="Pfam" id="PF02875">
    <property type="entry name" value="Mur_ligase_C"/>
    <property type="match status" value="1"/>
</dbReference>
<dbReference type="PANTHER" id="PTHR43692">
    <property type="entry name" value="UDP-N-ACETYLMURAMOYLALANINE--D-GLUTAMATE LIGASE"/>
    <property type="match status" value="1"/>
</dbReference>
<dbReference type="KEGG" id="caa:Caka_3069"/>
<gene>
    <name evidence="7" type="primary">murD</name>
    <name evidence="10" type="ordered locus">Caka_3069</name>
</gene>
<keyword evidence="7" id="KW-0573">Peptidoglycan synthesis</keyword>
<evidence type="ECO:0000256" key="7">
    <source>
        <dbReference type="HAMAP-Rule" id="MF_00639"/>
    </source>
</evidence>
<comment type="pathway">
    <text evidence="2 7">Cell wall biogenesis; peptidoglycan biosynthesis.</text>
</comment>
<evidence type="ECO:0000313" key="11">
    <source>
        <dbReference type="Proteomes" id="UP000000925"/>
    </source>
</evidence>
<dbReference type="OrthoDB" id="9809796at2"/>
<dbReference type="STRING" id="583355.Caka_3069"/>
<dbReference type="SUPFAM" id="SSF51984">
    <property type="entry name" value="MurCD N-terminal domain"/>
    <property type="match status" value="1"/>
</dbReference>
<dbReference type="Gene3D" id="3.40.50.720">
    <property type="entry name" value="NAD(P)-binding Rossmann-like Domain"/>
    <property type="match status" value="1"/>
</dbReference>
<evidence type="ECO:0000256" key="5">
    <source>
        <dbReference type="ARBA" id="ARBA00022741"/>
    </source>
</evidence>
<evidence type="ECO:0000256" key="4">
    <source>
        <dbReference type="ARBA" id="ARBA00022598"/>
    </source>
</evidence>
<dbReference type="RefSeq" id="WP_013044798.1">
    <property type="nucleotide sequence ID" value="NC_014008.1"/>
</dbReference>
<dbReference type="InterPro" id="IPR036565">
    <property type="entry name" value="Mur-like_cat_sf"/>
</dbReference>
<evidence type="ECO:0000259" key="9">
    <source>
        <dbReference type="Pfam" id="PF08245"/>
    </source>
</evidence>
<dbReference type="HAMAP" id="MF_00639">
    <property type="entry name" value="MurD"/>
    <property type="match status" value="1"/>
</dbReference>
<keyword evidence="3 7" id="KW-0963">Cytoplasm</keyword>
<dbReference type="GO" id="GO:0008764">
    <property type="term" value="F:UDP-N-acetylmuramoylalanine-D-glutamate ligase activity"/>
    <property type="evidence" value="ECO:0007669"/>
    <property type="project" value="UniProtKB-UniRule"/>
</dbReference>
<keyword evidence="7" id="KW-0131">Cell cycle</keyword>
<evidence type="ECO:0000256" key="2">
    <source>
        <dbReference type="ARBA" id="ARBA00004752"/>
    </source>
</evidence>
<keyword evidence="7" id="KW-0961">Cell wall biogenesis/degradation</keyword>
<dbReference type="InterPro" id="IPR036615">
    <property type="entry name" value="Mur_ligase_C_dom_sf"/>
</dbReference>
<feature type="binding site" evidence="7">
    <location>
        <begin position="106"/>
        <end position="112"/>
    </location>
    <ligand>
        <name>ATP</name>
        <dbReference type="ChEBI" id="CHEBI:30616"/>
    </ligand>
</feature>
<proteinExistence type="inferred from homology"/>
<keyword evidence="11" id="KW-1185">Reference proteome</keyword>
<dbReference type="HOGENOM" id="CLU_032540_0_0_0"/>
<feature type="domain" description="Mur ligase C-terminal" evidence="8">
    <location>
        <begin position="276"/>
        <end position="387"/>
    </location>
</feature>